<reference evidence="9" key="2">
    <citation type="submission" date="2025-08" db="UniProtKB">
        <authorList>
            <consortium name="Ensembl"/>
        </authorList>
    </citation>
    <scope>IDENTIFICATION</scope>
    <source>
        <strain evidence="9">Glennie</strain>
    </source>
</reference>
<dbReference type="Gene3D" id="1.25.40.780">
    <property type="match status" value="1"/>
</dbReference>
<feature type="domain" description="TIR" evidence="8">
    <location>
        <begin position="358"/>
        <end position="491"/>
    </location>
</feature>
<evidence type="ECO:0000259" key="8">
    <source>
        <dbReference type="PROSITE" id="PS50104"/>
    </source>
</evidence>
<organism evidence="9 10">
    <name type="scientific">Ornithorhynchus anatinus</name>
    <name type="common">Duckbill platypus</name>
    <dbReference type="NCBI Taxonomy" id="9258"/>
    <lineage>
        <taxon>Eukaryota</taxon>
        <taxon>Metazoa</taxon>
        <taxon>Chordata</taxon>
        <taxon>Craniata</taxon>
        <taxon>Vertebrata</taxon>
        <taxon>Euteleostomi</taxon>
        <taxon>Mammalia</taxon>
        <taxon>Monotremata</taxon>
        <taxon>Ornithorhynchidae</taxon>
        <taxon>Ornithorhynchus</taxon>
    </lineage>
</organism>
<dbReference type="InterPro" id="IPR035897">
    <property type="entry name" value="Toll_tir_struct_dom_sf"/>
</dbReference>
<dbReference type="Pfam" id="PF12721">
    <property type="entry name" value="RHIM"/>
    <property type="match status" value="1"/>
</dbReference>
<dbReference type="GO" id="GO:0045087">
    <property type="term" value="P:innate immune response"/>
    <property type="evidence" value="ECO:0007669"/>
    <property type="project" value="UniProtKB-UniRule"/>
</dbReference>
<dbReference type="PANTHER" id="PTHR47230:SF1">
    <property type="entry name" value="TIR DOMAIN-CONTAINING ADAPTER MOLECULE 1"/>
    <property type="match status" value="1"/>
</dbReference>
<dbReference type="GO" id="GO:0032481">
    <property type="term" value="P:positive regulation of type I interferon production"/>
    <property type="evidence" value="ECO:0000318"/>
    <property type="project" value="GO_Central"/>
</dbReference>
<dbReference type="Ensembl" id="ENSOANT00000050109.1">
    <property type="protein sequence ID" value="ENSOANP00000046604.1"/>
    <property type="gene ID" value="ENSOANG00000045252.1"/>
</dbReference>
<evidence type="ECO:0000256" key="1">
    <source>
        <dbReference type="ARBA" id="ARBA00022490"/>
    </source>
</evidence>
<dbReference type="PROSITE" id="PS50104">
    <property type="entry name" value="TIR"/>
    <property type="match status" value="1"/>
</dbReference>
<dbReference type="GeneTree" id="ENSGT00940000162411"/>
<dbReference type="AlphaFoldDB" id="A0A6I8P280"/>
<dbReference type="InterPro" id="IPR046946">
    <property type="entry name" value="TCAM1/2"/>
</dbReference>
<keyword evidence="1 6" id="KW-0963">Cytoplasm</keyword>
<dbReference type="GO" id="GO:0035591">
    <property type="term" value="F:signaling adaptor activity"/>
    <property type="evidence" value="ECO:0000318"/>
    <property type="project" value="GO_Central"/>
</dbReference>
<comment type="domain">
    <text evidence="6">The N-terminal region is essential for activation of the IFNB promoter activity.</text>
</comment>
<dbReference type="GO" id="GO:0051607">
    <property type="term" value="P:defense response to virus"/>
    <property type="evidence" value="ECO:0007669"/>
    <property type="project" value="UniProtKB-UniRule"/>
</dbReference>
<keyword evidence="5 6" id="KW-0395">Inflammatory response</keyword>
<dbReference type="Bgee" id="ENSOANG00000045252">
    <property type="expression patterns" value="Expressed in liver and 6 other cell types or tissues"/>
</dbReference>
<evidence type="ECO:0000256" key="5">
    <source>
        <dbReference type="ARBA" id="ARBA00023198"/>
    </source>
</evidence>
<accession>A0A6I8P280</accession>
<keyword evidence="6" id="KW-0968">Cytoplasmic vesicle</keyword>
<feature type="compositionally biased region" description="Pro residues" evidence="7">
    <location>
        <begin position="307"/>
        <end position="334"/>
    </location>
</feature>
<proteinExistence type="predicted"/>
<dbReference type="OrthoDB" id="9906976at2759"/>
<feature type="region of interest" description="Disordered" evidence="7">
    <location>
        <begin position="152"/>
        <end position="183"/>
    </location>
</feature>
<evidence type="ECO:0000256" key="3">
    <source>
        <dbReference type="ARBA" id="ARBA00022588"/>
    </source>
</evidence>
<keyword evidence="6" id="KW-0496">Mitochondrion</keyword>
<dbReference type="GO" id="GO:0043330">
    <property type="term" value="P:response to exogenous dsRNA"/>
    <property type="evidence" value="ECO:0007669"/>
    <property type="project" value="UniProtKB-UniRule"/>
</dbReference>
<keyword evidence="4 6" id="KW-0391">Immunity</keyword>
<dbReference type="RefSeq" id="XP_039766215.1">
    <property type="nucleotide sequence ID" value="XM_039910281.1"/>
</dbReference>
<dbReference type="GO" id="GO:0005739">
    <property type="term" value="C:mitochondrion"/>
    <property type="evidence" value="ECO:0007669"/>
    <property type="project" value="UniProtKB-SubCell"/>
</dbReference>
<comment type="function">
    <text evidence="6">Involved in innate immunity against invading pathogens. Adapter used by TLR3, TLR4 (through TICAM2) and TLR5 to mediate NF-kappa-B and interferon-regulatory factor (IRF) activation, and to induce apoptosis. Ligand binding to these receptors results in TRIF recruitment through its TIR domain. Distinct protein-interaction motifs allow recruitment of the effector proteins TBK1, TRAF6 and RIPK1, which in turn, lead to the activation of transcription factors IRF3 and IRF7, NF-kappa-B and FADD respectively. Phosphorylation by TBK1 on the pLxIS motif leads to recruitment and subsequent activation of the transcription factor IRF3 to induce expression of type I interferon and exert a potent immunity against invading pathogens. Component of a multi-helicase-TICAM1 complex that acts as a cytoplasmic sensor of viral double-stranded RNA (dsRNA) and plays a role in the activation of a cascade of antiviral responses including the induction of pro-inflammatory cytokines.</text>
</comment>
<reference evidence="9 10" key="1">
    <citation type="journal article" date="2008" name="Nature">
        <title>Genome analysis of the platypus reveals unique signatures of evolution.</title>
        <authorList>
            <person name="Warren W.C."/>
            <person name="Hillier L.W."/>
            <person name="Marshall Graves J.A."/>
            <person name="Birney E."/>
            <person name="Ponting C.P."/>
            <person name="Grutzner F."/>
            <person name="Belov K."/>
            <person name="Miller W."/>
            <person name="Clarke L."/>
            <person name="Chinwalla A.T."/>
            <person name="Yang S.P."/>
            <person name="Heger A."/>
            <person name="Locke D.P."/>
            <person name="Miethke P."/>
            <person name="Waters P.D."/>
            <person name="Veyrunes F."/>
            <person name="Fulton L."/>
            <person name="Fulton B."/>
            <person name="Graves T."/>
            <person name="Wallis J."/>
            <person name="Puente X.S."/>
            <person name="Lopez-Otin C."/>
            <person name="Ordonez G.R."/>
            <person name="Eichler E.E."/>
            <person name="Chen L."/>
            <person name="Cheng Z."/>
            <person name="Deakin J.E."/>
            <person name="Alsop A."/>
            <person name="Thompson K."/>
            <person name="Kirby P."/>
            <person name="Papenfuss A.T."/>
            <person name="Wakefield M.J."/>
            <person name="Olender T."/>
            <person name="Lancet D."/>
            <person name="Huttley G.A."/>
            <person name="Smit A.F."/>
            <person name="Pask A."/>
            <person name="Temple-Smith P."/>
            <person name="Batzer M.A."/>
            <person name="Walker J.A."/>
            <person name="Konkel M.K."/>
            <person name="Harris R.S."/>
            <person name="Whittington C.M."/>
            <person name="Wong E.S."/>
            <person name="Gemmell N.J."/>
            <person name="Buschiazzo E."/>
            <person name="Vargas Jentzsch I.M."/>
            <person name="Merkel A."/>
            <person name="Schmitz J."/>
            <person name="Zemann A."/>
            <person name="Churakov G."/>
            <person name="Kriegs J.O."/>
            <person name="Brosius J."/>
            <person name="Murchison E.P."/>
            <person name="Sachidanandam R."/>
            <person name="Smith C."/>
            <person name="Hannon G.J."/>
            <person name="Tsend-Ayush E."/>
            <person name="McMillan D."/>
            <person name="Attenborough R."/>
            <person name="Rens W."/>
            <person name="Ferguson-Smith M."/>
            <person name="Lefevre C.M."/>
            <person name="Sharp J.A."/>
            <person name="Nicholas K.R."/>
            <person name="Ray D.A."/>
            <person name="Kube M."/>
            <person name="Reinhardt R."/>
            <person name="Pringle T.H."/>
            <person name="Taylor J."/>
            <person name="Jones R.C."/>
            <person name="Nixon B."/>
            <person name="Dacheux J.L."/>
            <person name="Niwa H."/>
            <person name="Sekita Y."/>
            <person name="Huang X."/>
            <person name="Stark A."/>
            <person name="Kheradpour P."/>
            <person name="Kellis M."/>
            <person name="Flicek P."/>
            <person name="Chen Y."/>
            <person name="Webber C."/>
            <person name="Hardison R."/>
            <person name="Nelson J."/>
            <person name="Hallsworth-Pepin K."/>
            <person name="Delehaunty K."/>
            <person name="Markovic C."/>
            <person name="Minx P."/>
            <person name="Feng Y."/>
            <person name="Kremitzki C."/>
            <person name="Mitreva M."/>
            <person name="Glasscock J."/>
            <person name="Wylie T."/>
            <person name="Wohldmann P."/>
            <person name="Thiru P."/>
            <person name="Nhan M.N."/>
            <person name="Pohl C.S."/>
            <person name="Smith S.M."/>
            <person name="Hou S."/>
            <person name="Nefedov M."/>
            <person name="de Jong P.J."/>
            <person name="Renfree M.B."/>
            <person name="Mardis E.R."/>
            <person name="Wilson R.K."/>
        </authorList>
    </citation>
    <scope>NUCLEOTIDE SEQUENCE [LARGE SCALE GENOMIC DNA]</scope>
    <source>
        <strain evidence="9 10">Glennie</strain>
    </source>
</reference>
<dbReference type="GO" id="GO:0006915">
    <property type="term" value="P:apoptotic process"/>
    <property type="evidence" value="ECO:0007669"/>
    <property type="project" value="UniProtKB-KW"/>
</dbReference>
<reference evidence="9" key="3">
    <citation type="submission" date="2025-09" db="UniProtKB">
        <authorList>
            <consortium name="Ensembl"/>
        </authorList>
    </citation>
    <scope>IDENTIFICATION</scope>
    <source>
        <strain evidence="9">Glennie</strain>
    </source>
</reference>
<evidence type="ECO:0000313" key="10">
    <source>
        <dbReference type="Proteomes" id="UP000002279"/>
    </source>
</evidence>
<feature type="compositionally biased region" description="Low complexity" evidence="7">
    <location>
        <begin position="632"/>
        <end position="643"/>
    </location>
</feature>
<dbReference type="PANTHER" id="PTHR47230">
    <property type="entry name" value="TIR DOMAIN-CONTAINING ADAPTER MOLECULE 1"/>
    <property type="match status" value="1"/>
</dbReference>
<dbReference type="InterPro" id="IPR000157">
    <property type="entry name" value="TIR_dom"/>
</dbReference>
<evidence type="ECO:0000313" key="9">
    <source>
        <dbReference type="Ensembl" id="ENSOANP00000046604.1"/>
    </source>
</evidence>
<dbReference type="GO" id="GO:0006954">
    <property type="term" value="P:inflammatory response"/>
    <property type="evidence" value="ECO:0007669"/>
    <property type="project" value="UniProtKB-KW"/>
</dbReference>
<keyword evidence="3 6" id="KW-0399">Innate immunity</keyword>
<dbReference type="InterPro" id="IPR025735">
    <property type="entry name" value="RHIM"/>
</dbReference>
<dbReference type="FunCoup" id="A0A6I8P280">
    <property type="interactions" value="454"/>
</dbReference>
<feature type="region of interest" description="Disordered" evidence="7">
    <location>
        <begin position="199"/>
        <end position="352"/>
    </location>
</feature>
<dbReference type="SUPFAM" id="SSF52200">
    <property type="entry name" value="Toll/Interleukin receptor TIR domain"/>
    <property type="match status" value="1"/>
</dbReference>
<evidence type="ECO:0000256" key="2">
    <source>
        <dbReference type="ARBA" id="ARBA00022553"/>
    </source>
</evidence>
<dbReference type="Pfam" id="PF17798">
    <property type="entry name" value="TRIF-NTD"/>
    <property type="match status" value="1"/>
</dbReference>
<dbReference type="CTD" id="148022"/>
<comment type="subcellular location">
    <subcellularLocation>
        <location evidence="6">Cytoplasmic vesicle</location>
        <location evidence="6">Autophagosome</location>
    </subcellularLocation>
    <subcellularLocation>
        <location evidence="6">Cytoplasm</location>
        <location evidence="6">Cytosol</location>
    </subcellularLocation>
    <subcellularLocation>
        <location evidence="6">Mitochondrion</location>
    </subcellularLocation>
</comment>
<dbReference type="GO" id="GO:0043123">
    <property type="term" value="P:positive regulation of canonical NF-kappaB signal transduction"/>
    <property type="evidence" value="ECO:0000318"/>
    <property type="project" value="GO_Central"/>
</dbReference>
<name>A0A6I8P280_ORNAN</name>
<evidence type="ECO:0000256" key="6">
    <source>
        <dbReference type="PIRNR" id="PIRNR037744"/>
    </source>
</evidence>
<feature type="region of interest" description="Disordered" evidence="7">
    <location>
        <begin position="607"/>
        <end position="643"/>
    </location>
</feature>
<dbReference type="OMA" id="TRHGWQD"/>
<keyword evidence="10" id="KW-1185">Reference proteome</keyword>
<keyword evidence="2" id="KW-0597">Phosphoprotein</keyword>
<keyword evidence="6" id="KW-0053">Apoptosis</keyword>
<dbReference type="Proteomes" id="UP000002279">
    <property type="component" value="Chromosome X1"/>
</dbReference>
<dbReference type="GeneID" id="100086769"/>
<gene>
    <name evidence="9" type="primary">TICAM1</name>
</gene>
<dbReference type="Gene3D" id="3.40.50.10140">
    <property type="entry name" value="Toll/interleukin-1 receptor homology (TIR) domain"/>
    <property type="match status" value="1"/>
</dbReference>
<feature type="compositionally biased region" description="Pro residues" evidence="7">
    <location>
        <begin position="245"/>
        <end position="261"/>
    </location>
</feature>
<protein>
    <recommendedName>
        <fullName evidence="6">TIR domain-containing adapter molecule 1</fullName>
        <shortName evidence="6">TICAM-1</shortName>
    </recommendedName>
</protein>
<dbReference type="GO" id="GO:0035666">
    <property type="term" value="P:TRIF-dependent toll-like receptor signaling pathway"/>
    <property type="evidence" value="ECO:0000318"/>
    <property type="project" value="GO_Central"/>
</dbReference>
<dbReference type="InParanoid" id="A0A6I8P280"/>
<dbReference type="GO" id="GO:0005829">
    <property type="term" value="C:cytosol"/>
    <property type="evidence" value="ECO:0007669"/>
    <property type="project" value="UniProtKB-SubCell"/>
</dbReference>
<dbReference type="KEGG" id="oaa:100086769"/>
<evidence type="ECO:0000256" key="7">
    <source>
        <dbReference type="SAM" id="MobiDB-lite"/>
    </source>
</evidence>
<evidence type="ECO:0000256" key="4">
    <source>
        <dbReference type="ARBA" id="ARBA00022859"/>
    </source>
</evidence>
<dbReference type="InterPro" id="IPR040886">
    <property type="entry name" value="TRIF_N"/>
</dbReference>
<dbReference type="GO" id="GO:0005768">
    <property type="term" value="C:endosome"/>
    <property type="evidence" value="ECO:0000318"/>
    <property type="project" value="GO_Central"/>
</dbReference>
<dbReference type="GO" id="GO:0005776">
    <property type="term" value="C:autophagosome"/>
    <property type="evidence" value="ECO:0007669"/>
    <property type="project" value="UniProtKB-SubCell"/>
</dbReference>
<comment type="subunit">
    <text evidence="6">Homodimer. Found in a multi-helicase-TICAM1 complex at least composed of DHX36, DDX1, DDX21 and TICAM1.</text>
</comment>
<sequence length="643" mass="69095">MAVGAPGILDLLCRMQKEQLLNLKSISLSLGQPAGHLLQVGVLLALGQDMEARIALEALREDRTALAVATAWVNGEDVSAPEDEVDVQLAVASIYRLLAEEHLCGKAGRDSFRARSWVRGKAQHAHDPGFNPEEPGGFELLKSDVGDSQVLPFRERSSPRSIPGVQPGRGTADASPRTLRSLGTPASFIGSLEISQSPTVPYFSTPPRQAPPRQPSKLCDGPVAGSNQVPEGGARREPEGTNRPPEGPPPAKPSLPDPRTLPPGAASGPRCPAAERRRPTPGTGAAGDLELSGEDLPRHQLASTPGPVGPSPLSPPASLPPSSPSAPDPSPLLPPSLSGPLPAVDPRPSSLPGDGERRFFSFVVLHAPGDEAIALRVQAKLERLGVPDGATFCEDFLQPGKLELSCLQEAIDHSAFTVLLLTDNYNCRQSLFQVHTALHHSISRRDKRDSVVPFLPRESQRRGSEVLALLSGLVPLDERSPVFQRKVTRTFTAQRLREQRKIWSQEQAIRVLQERSLRLEEERRREAQRREAEDGYLRQRSLRERVAGMSLEPQLNPSLAAPATPAAPPGHPPVQPFVPQEPGATQPLIIHNAQMVQLGLHNYMWGRGGPKEEGPWGGLAEGQGEESGDGPAGRPAGPARDLV</sequence>